<keyword evidence="6 19" id="KW-0813">Transport</keyword>
<dbReference type="Pfam" id="PF00662">
    <property type="entry name" value="Proton_antipo_N"/>
    <property type="match status" value="1"/>
</dbReference>
<feature type="transmembrane region" description="Helical" evidence="19">
    <location>
        <begin position="548"/>
        <end position="569"/>
    </location>
</feature>
<evidence type="ECO:0000256" key="18">
    <source>
        <dbReference type="ARBA" id="ARBA00048026"/>
    </source>
</evidence>
<comment type="subcellular location">
    <subcellularLocation>
        <location evidence="2 19">Plastid</location>
        <location evidence="2 19">Chloroplast thylakoid membrane</location>
        <topology evidence="2 19">Multi-pass membrane protein</topology>
    </subcellularLocation>
</comment>
<feature type="transmembrane region" description="Helical" evidence="19">
    <location>
        <begin position="393"/>
        <end position="412"/>
    </location>
</feature>
<keyword evidence="8 19" id="KW-0812">Transmembrane</keyword>
<keyword evidence="14 19" id="KW-0520">NAD</keyword>
<feature type="transmembrane region" description="Helical" evidence="19">
    <location>
        <begin position="121"/>
        <end position="139"/>
    </location>
</feature>
<feature type="transmembrane region" description="Helical" evidence="19">
    <location>
        <begin position="6"/>
        <end position="28"/>
    </location>
</feature>
<feature type="transmembrane region" description="Helical" evidence="19">
    <location>
        <begin position="263"/>
        <end position="287"/>
    </location>
</feature>
<comment type="similarity">
    <text evidence="3 19">Belongs to the complex I subunit 5 family.</text>
</comment>
<evidence type="ECO:0000259" key="22">
    <source>
        <dbReference type="Pfam" id="PF01010"/>
    </source>
</evidence>
<evidence type="ECO:0000256" key="8">
    <source>
        <dbReference type="ARBA" id="ARBA00022692"/>
    </source>
</evidence>
<evidence type="ECO:0000256" key="12">
    <source>
        <dbReference type="ARBA" id="ARBA00022967"/>
    </source>
</evidence>
<dbReference type="PRINTS" id="PR01434">
    <property type="entry name" value="NADHDHGNASE5"/>
</dbReference>
<feature type="transmembrane region" description="Helical" evidence="19">
    <location>
        <begin position="424"/>
        <end position="447"/>
    </location>
</feature>
<dbReference type="EMBL" id="MK881626">
    <property type="protein sequence ID" value="QCR99348.1"/>
    <property type="molecule type" value="Genomic_DNA"/>
</dbReference>
<feature type="transmembrane region" description="Helical" evidence="19">
    <location>
        <begin position="187"/>
        <end position="203"/>
    </location>
</feature>
<evidence type="ECO:0000256" key="15">
    <source>
        <dbReference type="ARBA" id="ARBA00023078"/>
    </source>
</evidence>
<evidence type="ECO:0000256" key="16">
    <source>
        <dbReference type="ARBA" id="ARBA00023136"/>
    </source>
</evidence>
<evidence type="ECO:0000256" key="10">
    <source>
        <dbReference type="ARBA" id="ARBA00022857"/>
    </source>
</evidence>
<dbReference type="InterPro" id="IPR018393">
    <property type="entry name" value="NADHpl_OxRdtase_5_subgr"/>
</dbReference>
<dbReference type="EC" id="7.1.1.-" evidence="19"/>
<dbReference type="NCBIfam" id="TIGR01974">
    <property type="entry name" value="NDH_I_L"/>
    <property type="match status" value="1"/>
</dbReference>
<comment type="subunit">
    <text evidence="4 19">NDH is composed of at least 16 different subunits, 5 of which are encoded in the nucleus.</text>
</comment>
<feature type="transmembrane region" description="Helical" evidence="19">
    <location>
        <begin position="40"/>
        <end position="60"/>
    </location>
</feature>
<organism evidence="23">
    <name type="scientific">Rotala rotundifolia</name>
    <dbReference type="NCBI Taxonomy" id="163010"/>
    <lineage>
        <taxon>Eukaryota</taxon>
        <taxon>Viridiplantae</taxon>
        <taxon>Streptophyta</taxon>
        <taxon>Embryophyta</taxon>
        <taxon>Tracheophyta</taxon>
        <taxon>Spermatophyta</taxon>
        <taxon>Magnoliopsida</taxon>
        <taxon>eudicotyledons</taxon>
        <taxon>Gunneridae</taxon>
        <taxon>Pentapetalae</taxon>
        <taxon>rosids</taxon>
        <taxon>malvids</taxon>
        <taxon>Myrtales</taxon>
        <taxon>Lythraceae</taxon>
        <taxon>Rotala</taxon>
    </lineage>
</organism>
<evidence type="ECO:0000256" key="5">
    <source>
        <dbReference type="ARBA" id="ARBA00018648"/>
    </source>
</evidence>
<evidence type="ECO:0000256" key="13">
    <source>
        <dbReference type="ARBA" id="ARBA00022989"/>
    </source>
</evidence>
<dbReference type="PRINTS" id="PR01435">
    <property type="entry name" value="NPOXDRDTASE5"/>
</dbReference>
<dbReference type="GO" id="GO:0008137">
    <property type="term" value="F:NADH dehydrogenase (ubiquinone) activity"/>
    <property type="evidence" value="ECO:0007669"/>
    <property type="project" value="InterPro"/>
</dbReference>
<proteinExistence type="inferred from homology"/>
<dbReference type="NCBIfam" id="NF005141">
    <property type="entry name" value="PRK06590.1"/>
    <property type="match status" value="1"/>
</dbReference>
<gene>
    <name evidence="19 23" type="primary">ndhF</name>
</gene>
<keyword evidence="15 19" id="KW-0793">Thylakoid</keyword>
<feature type="transmembrane region" description="Helical" evidence="19">
    <location>
        <begin position="354"/>
        <end position="373"/>
    </location>
</feature>
<evidence type="ECO:0000256" key="3">
    <source>
        <dbReference type="ARBA" id="ARBA00008200"/>
    </source>
</evidence>
<protein>
    <recommendedName>
        <fullName evidence="5 19">NAD(P)H-quinone oxidoreductase subunit 5, chloroplastic</fullName>
        <ecNumber evidence="19">7.1.1.-</ecNumber>
    </recommendedName>
    <alternativeName>
        <fullName evidence="19">NADH-plastoquinone oxidoreductase subunit 5</fullName>
    </alternativeName>
</protein>
<feature type="transmembrane region" description="Helical" evidence="19">
    <location>
        <begin position="724"/>
        <end position="742"/>
    </location>
</feature>
<evidence type="ECO:0000256" key="7">
    <source>
        <dbReference type="ARBA" id="ARBA00022528"/>
    </source>
</evidence>
<keyword evidence="19 23" id="KW-0934">Plastid</keyword>
<keyword evidence="13 19" id="KW-1133">Transmembrane helix</keyword>
<feature type="transmembrane region" description="Helical" evidence="19">
    <location>
        <begin position="603"/>
        <end position="625"/>
    </location>
</feature>
<evidence type="ECO:0000256" key="9">
    <source>
        <dbReference type="ARBA" id="ARBA00022719"/>
    </source>
</evidence>
<dbReference type="PANTHER" id="PTHR42829">
    <property type="entry name" value="NADH-UBIQUINONE OXIDOREDUCTASE CHAIN 5"/>
    <property type="match status" value="1"/>
</dbReference>
<evidence type="ECO:0000256" key="2">
    <source>
        <dbReference type="ARBA" id="ARBA00004454"/>
    </source>
</evidence>
<dbReference type="InterPro" id="IPR001750">
    <property type="entry name" value="ND/Mrp_TM"/>
</dbReference>
<dbReference type="Pfam" id="PF00361">
    <property type="entry name" value="Proton_antipo_M"/>
    <property type="match status" value="1"/>
</dbReference>
<comment type="function">
    <text evidence="1 19">NDH shuttles electrons from NAD(P)H:plastoquinone, via FMN and iron-sulfur (Fe-S) centers, to quinones in the photosynthetic chain and possibly in a chloroplast respiratory chain. The immediate electron acceptor for the enzyme in this species is believed to be plastoquinone. Couples the redox reaction to proton translocation, and thus conserves the redox energy in a proton gradient.</text>
</comment>
<feature type="transmembrane region" description="Helical" evidence="19">
    <location>
        <begin position="85"/>
        <end position="109"/>
    </location>
</feature>
<dbReference type="InterPro" id="IPR002128">
    <property type="entry name" value="NADH_UbQ_OxRdtase_chlpt_su5_C"/>
</dbReference>
<evidence type="ECO:0000256" key="14">
    <source>
        <dbReference type="ARBA" id="ARBA00023027"/>
    </source>
</evidence>
<sequence length="747" mass="84683">MEYTYQYSWIIPFIPLPVPMLIGVGLVLFPTATKNLRRVWAFPSILLLSIVMMLSFYLSIQQINRSSIYQYVWSWTINNDFSLEFGYLIDPLTSIMLILITTVGILVLFYSDNYMSHDQGYLRFFAYLSFFNASMLGLVTSSNLIQIYIFWELVGMCSYLLIGFWFTRPIAATACQKAFVTNRVGDFGLLLGILGLYWITGSFEFRDLFEIFNNLIYNNEVNFLFVTLCSFLLFAGAVAKSAQFPLHVWLPDAMEGPTPISALIHAATMVAAGIFLVARLLPLFIIIPYIMNFISLIGIITVLLGATLALAQKDIKRSLAYSTMSQLGYMMLALGMGSYRAALFHLITHAYSKALLFLGSGSIIHSMESIVGYSPDKSQNMVLMGGLKKHVPITKTAFLVGTLSLCGIPPLACFWSKDEILNDSWLYSPIFAIIACSTAGLTAFYMFRVYLLTFEGHFNVQFQNYSGQKSSSFYSISLWGKEIPQISKKKLRLLTLLAMDNNERASFFWNKIYQIDGNVKNIISPFLTTISFRTKNTFSYPHESDNTMIFPIFLLVLFTLFVGAIGIPFNQDGNDLDLLSKLLNPSINLLHQNSNNFVNWEEFVINASFSFSIAFFGIFLATFLYKPIYSSLQNLNLLNSVGKRTPNRVLWDKILNVIYDWSYNRGYIDALYTKSLTEGTRGLAELTHFFDRRVIDGITNGFGLASFFLGEGIKYVGGGRISSYLLLYLVFVLVFLLIYSFFNFNFI</sequence>
<dbReference type="GO" id="GO:0015990">
    <property type="term" value="P:electron transport coupled proton transport"/>
    <property type="evidence" value="ECO:0007669"/>
    <property type="project" value="TreeGrafter"/>
</dbReference>
<evidence type="ECO:0000256" key="19">
    <source>
        <dbReference type="RuleBase" id="RU364062"/>
    </source>
</evidence>
<evidence type="ECO:0000256" key="6">
    <source>
        <dbReference type="ARBA" id="ARBA00022448"/>
    </source>
</evidence>
<dbReference type="InterPro" id="IPR001516">
    <property type="entry name" value="Proton_antipo_N"/>
</dbReference>
<comment type="catalytic activity">
    <reaction evidence="17 19">
        <text>a plastoquinone + NADPH + (n+1) H(+)(in) = a plastoquinol + NADP(+) + n H(+)(out)</text>
        <dbReference type="Rhea" id="RHEA:42612"/>
        <dbReference type="Rhea" id="RHEA-COMP:9561"/>
        <dbReference type="Rhea" id="RHEA-COMP:9562"/>
        <dbReference type="ChEBI" id="CHEBI:15378"/>
        <dbReference type="ChEBI" id="CHEBI:17757"/>
        <dbReference type="ChEBI" id="CHEBI:57783"/>
        <dbReference type="ChEBI" id="CHEBI:58349"/>
        <dbReference type="ChEBI" id="CHEBI:62192"/>
    </reaction>
</comment>
<keyword evidence="10 19" id="KW-0521">NADP</keyword>
<geneLocation type="chloroplast" evidence="23"/>
<keyword evidence="7 19" id="KW-0150">Chloroplast</keyword>
<dbReference type="Pfam" id="PF01010">
    <property type="entry name" value="Proton_antipo_C"/>
    <property type="match status" value="1"/>
</dbReference>
<comment type="catalytic activity">
    <reaction evidence="18 19">
        <text>a plastoquinone + NADH + (n+1) H(+)(in) = a plastoquinol + NAD(+) + n H(+)(out)</text>
        <dbReference type="Rhea" id="RHEA:42608"/>
        <dbReference type="Rhea" id="RHEA-COMP:9561"/>
        <dbReference type="Rhea" id="RHEA-COMP:9562"/>
        <dbReference type="ChEBI" id="CHEBI:15378"/>
        <dbReference type="ChEBI" id="CHEBI:17757"/>
        <dbReference type="ChEBI" id="CHEBI:57540"/>
        <dbReference type="ChEBI" id="CHEBI:57945"/>
        <dbReference type="ChEBI" id="CHEBI:62192"/>
    </reaction>
</comment>
<accession>A0A4P8VPV8</accession>
<dbReference type="AlphaFoldDB" id="A0A4P8VPV8"/>
<dbReference type="GO" id="GO:0042773">
    <property type="term" value="P:ATP synthesis coupled electron transport"/>
    <property type="evidence" value="ECO:0007669"/>
    <property type="project" value="InterPro"/>
</dbReference>
<feature type="domain" description="NADH:ubiquinone/plastoquinone oxidoreductase chloroplast chain 5 C-terminal" evidence="22">
    <location>
        <begin position="448"/>
        <end position="691"/>
    </location>
</feature>
<evidence type="ECO:0000259" key="21">
    <source>
        <dbReference type="Pfam" id="PF00662"/>
    </source>
</evidence>
<keyword evidence="16 19" id="KW-0472">Membrane</keyword>
<feature type="domain" description="NADH-Ubiquinone oxidoreductase (complex I) chain 5 N-terminal" evidence="21">
    <location>
        <begin position="75"/>
        <end position="125"/>
    </location>
</feature>
<name>A0A4P8VPV8_9MYRT</name>
<evidence type="ECO:0000256" key="11">
    <source>
        <dbReference type="ARBA" id="ARBA00022957"/>
    </source>
</evidence>
<dbReference type="GO" id="GO:0048038">
    <property type="term" value="F:quinone binding"/>
    <property type="evidence" value="ECO:0007669"/>
    <property type="project" value="UniProtKB-KW"/>
</dbReference>
<dbReference type="GO" id="GO:0009535">
    <property type="term" value="C:chloroplast thylakoid membrane"/>
    <property type="evidence" value="ECO:0007669"/>
    <property type="project" value="UniProtKB-SubCell"/>
</dbReference>
<feature type="transmembrane region" description="Helical" evidence="19">
    <location>
        <begin position="293"/>
        <end position="311"/>
    </location>
</feature>
<evidence type="ECO:0000256" key="1">
    <source>
        <dbReference type="ARBA" id="ARBA00004059"/>
    </source>
</evidence>
<evidence type="ECO:0000256" key="4">
    <source>
        <dbReference type="ARBA" id="ARBA00011199"/>
    </source>
</evidence>
<feature type="transmembrane region" description="Helical" evidence="19">
    <location>
        <begin position="223"/>
        <end position="242"/>
    </location>
</feature>
<reference evidence="23" key="1">
    <citation type="submission" date="2019-05" db="EMBL/GenBank/DDBJ databases">
        <title>Comparative analyses of chloroplast genomes from 22 Lythraceae species: inferences for phylogenetic relationships and genome evolution within Myrtales.</title>
        <authorList>
            <person name="Gu C."/>
            <person name="Ma L."/>
            <person name="Wu Z."/>
            <person name="Chen K."/>
            <person name="Wang Y."/>
        </authorList>
    </citation>
    <scope>NUCLEOTIDE SEQUENCE</scope>
</reference>
<dbReference type="Gene3D" id="1.20.5.2700">
    <property type="match status" value="1"/>
</dbReference>
<evidence type="ECO:0000256" key="17">
    <source>
        <dbReference type="ARBA" id="ARBA00047726"/>
    </source>
</evidence>
<keyword evidence="9 19" id="KW-0874">Quinone</keyword>
<dbReference type="PANTHER" id="PTHR42829:SF2">
    <property type="entry name" value="NADH-UBIQUINONE OXIDOREDUCTASE CHAIN 5"/>
    <property type="match status" value="1"/>
</dbReference>
<feature type="transmembrane region" description="Helical" evidence="19">
    <location>
        <begin position="145"/>
        <end position="166"/>
    </location>
</feature>
<evidence type="ECO:0000259" key="20">
    <source>
        <dbReference type="Pfam" id="PF00361"/>
    </source>
</evidence>
<feature type="domain" description="NADH:quinone oxidoreductase/Mrp antiporter transmembrane" evidence="20">
    <location>
        <begin position="141"/>
        <end position="440"/>
    </location>
</feature>
<evidence type="ECO:0000313" key="23">
    <source>
        <dbReference type="EMBL" id="QCR99348.1"/>
    </source>
</evidence>
<feature type="transmembrane region" description="Helical" evidence="19">
    <location>
        <begin position="327"/>
        <end position="348"/>
    </location>
</feature>
<dbReference type="InterPro" id="IPR003945">
    <property type="entry name" value="NU5C-like"/>
</dbReference>
<dbReference type="GO" id="GO:0003954">
    <property type="term" value="F:NADH dehydrogenase activity"/>
    <property type="evidence" value="ECO:0007669"/>
    <property type="project" value="TreeGrafter"/>
</dbReference>
<keyword evidence="11 19" id="KW-0618">Plastoquinone</keyword>
<keyword evidence="12" id="KW-1278">Translocase</keyword>